<feature type="compositionally biased region" description="Basic and acidic residues" evidence="1">
    <location>
        <begin position="170"/>
        <end position="183"/>
    </location>
</feature>
<dbReference type="EMBL" id="JABEZY010000007">
    <property type="protein sequence ID" value="MBA0741733.1"/>
    <property type="molecule type" value="Genomic_DNA"/>
</dbReference>
<feature type="domain" description="RNase H type-1" evidence="2">
    <location>
        <begin position="38"/>
        <end position="159"/>
    </location>
</feature>
<dbReference type="InterPro" id="IPR036397">
    <property type="entry name" value="RNaseH_sf"/>
</dbReference>
<dbReference type="PANTHER" id="PTHR47074">
    <property type="entry name" value="BNAC02G40300D PROTEIN"/>
    <property type="match status" value="1"/>
</dbReference>
<dbReference type="CDD" id="cd06222">
    <property type="entry name" value="RNase_H_like"/>
    <property type="match status" value="1"/>
</dbReference>
<dbReference type="Gene3D" id="3.30.420.10">
    <property type="entry name" value="Ribonuclease H-like superfamily/Ribonuclease H"/>
    <property type="match status" value="1"/>
</dbReference>
<accession>A0A7J9BZV4</accession>
<sequence>YIKAYLADLDKLKKALKCQHNTVITHWEPPSKSQVKVNFDSAFLQQSNKAVSGIIIRNNTGLVMGLCSYLIHNVRDLTIAEAYTCLKGAIFAEEIGFSDVIMERDSRIVIKKLQNHGNDRSAIGGVINKIIAMLRIFWNIEFQFIPREANRAAYAMAAWKWVNKARRNLEDDRPGERSQDENKGFALTGPPLK</sequence>
<dbReference type="GO" id="GO:0004523">
    <property type="term" value="F:RNA-DNA hybrid ribonuclease activity"/>
    <property type="evidence" value="ECO:0007669"/>
    <property type="project" value="InterPro"/>
</dbReference>
<gene>
    <name evidence="3" type="ORF">Gogos_014862</name>
</gene>
<comment type="caution">
    <text evidence="3">The sequence shown here is derived from an EMBL/GenBank/DDBJ whole genome shotgun (WGS) entry which is preliminary data.</text>
</comment>
<feature type="non-terminal residue" evidence="3">
    <location>
        <position position="1"/>
    </location>
</feature>
<dbReference type="InterPro" id="IPR012337">
    <property type="entry name" value="RNaseH-like_sf"/>
</dbReference>
<reference evidence="3 4" key="1">
    <citation type="journal article" date="2019" name="Genome Biol. Evol.">
        <title>Insights into the evolution of the New World diploid cottons (Gossypium, subgenus Houzingenia) based on genome sequencing.</title>
        <authorList>
            <person name="Grover C.E."/>
            <person name="Arick M.A. 2nd"/>
            <person name="Thrash A."/>
            <person name="Conover J.L."/>
            <person name="Sanders W.S."/>
            <person name="Peterson D.G."/>
            <person name="Frelichowski J.E."/>
            <person name="Scheffler J.A."/>
            <person name="Scheffler B.E."/>
            <person name="Wendel J.F."/>
        </authorList>
    </citation>
    <scope>NUCLEOTIDE SEQUENCE [LARGE SCALE GENOMIC DNA]</scope>
    <source>
        <strain evidence="3">5</strain>
        <tissue evidence="3">Leaf</tissue>
    </source>
</reference>
<feature type="region of interest" description="Disordered" evidence="1">
    <location>
        <begin position="170"/>
        <end position="193"/>
    </location>
</feature>
<dbReference type="PANTHER" id="PTHR47074:SF61">
    <property type="entry name" value="RNASE H TYPE-1 DOMAIN-CONTAINING PROTEIN"/>
    <property type="match status" value="1"/>
</dbReference>
<dbReference type="InterPro" id="IPR002156">
    <property type="entry name" value="RNaseH_domain"/>
</dbReference>
<name>A0A7J9BZV4_GOSGO</name>
<dbReference type="InterPro" id="IPR044730">
    <property type="entry name" value="RNase_H-like_dom_plant"/>
</dbReference>
<evidence type="ECO:0000259" key="2">
    <source>
        <dbReference type="Pfam" id="PF13456"/>
    </source>
</evidence>
<dbReference type="InterPro" id="IPR052929">
    <property type="entry name" value="RNase_H-like_EbsB-rel"/>
</dbReference>
<dbReference type="Proteomes" id="UP000593579">
    <property type="component" value="Unassembled WGS sequence"/>
</dbReference>
<evidence type="ECO:0000313" key="3">
    <source>
        <dbReference type="EMBL" id="MBA0741733.1"/>
    </source>
</evidence>
<dbReference type="GO" id="GO:0003676">
    <property type="term" value="F:nucleic acid binding"/>
    <property type="evidence" value="ECO:0007669"/>
    <property type="project" value="InterPro"/>
</dbReference>
<protein>
    <recommendedName>
        <fullName evidence="2">RNase H type-1 domain-containing protein</fullName>
    </recommendedName>
</protein>
<proteinExistence type="predicted"/>
<dbReference type="SUPFAM" id="SSF53098">
    <property type="entry name" value="Ribonuclease H-like"/>
    <property type="match status" value="1"/>
</dbReference>
<evidence type="ECO:0000313" key="4">
    <source>
        <dbReference type="Proteomes" id="UP000593579"/>
    </source>
</evidence>
<evidence type="ECO:0000256" key="1">
    <source>
        <dbReference type="SAM" id="MobiDB-lite"/>
    </source>
</evidence>
<dbReference type="OrthoDB" id="1021825at2759"/>
<dbReference type="AlphaFoldDB" id="A0A7J9BZV4"/>
<dbReference type="Pfam" id="PF13456">
    <property type="entry name" value="RVT_3"/>
    <property type="match status" value="1"/>
</dbReference>
<organism evidence="3 4">
    <name type="scientific">Gossypium gossypioides</name>
    <name type="common">Mexican cotton</name>
    <name type="synonym">Selera gossypioides</name>
    <dbReference type="NCBI Taxonomy" id="34282"/>
    <lineage>
        <taxon>Eukaryota</taxon>
        <taxon>Viridiplantae</taxon>
        <taxon>Streptophyta</taxon>
        <taxon>Embryophyta</taxon>
        <taxon>Tracheophyta</taxon>
        <taxon>Spermatophyta</taxon>
        <taxon>Magnoliopsida</taxon>
        <taxon>eudicotyledons</taxon>
        <taxon>Gunneridae</taxon>
        <taxon>Pentapetalae</taxon>
        <taxon>rosids</taxon>
        <taxon>malvids</taxon>
        <taxon>Malvales</taxon>
        <taxon>Malvaceae</taxon>
        <taxon>Malvoideae</taxon>
        <taxon>Gossypium</taxon>
    </lineage>
</organism>
<keyword evidence="4" id="KW-1185">Reference proteome</keyword>